<evidence type="ECO:0000256" key="2">
    <source>
        <dbReference type="ARBA" id="ARBA00022448"/>
    </source>
</evidence>
<keyword evidence="2" id="KW-0813">Transport</keyword>
<organism evidence="9 10">
    <name type="scientific">Campylobacter curvus (strain 525.92)</name>
    <dbReference type="NCBI Taxonomy" id="360105"/>
    <lineage>
        <taxon>Bacteria</taxon>
        <taxon>Pseudomonadati</taxon>
        <taxon>Campylobacterota</taxon>
        <taxon>Epsilonproteobacteria</taxon>
        <taxon>Campylobacterales</taxon>
        <taxon>Campylobacteraceae</taxon>
        <taxon>Campylobacter</taxon>
    </lineage>
</organism>
<protein>
    <submittedName>
        <fullName evidence="9">Sugar transporter, major facilitator superfamily</fullName>
    </submittedName>
</protein>
<dbReference type="OrthoDB" id="9764259at2"/>
<feature type="transmembrane region" description="Helical" evidence="7">
    <location>
        <begin position="157"/>
        <end position="177"/>
    </location>
</feature>
<dbReference type="GO" id="GO:0005886">
    <property type="term" value="C:plasma membrane"/>
    <property type="evidence" value="ECO:0007669"/>
    <property type="project" value="UniProtKB-SubCell"/>
</dbReference>
<dbReference type="AlphaFoldDB" id="A7H0C7"/>
<dbReference type="STRING" id="360105.CCV52592_0410"/>
<keyword evidence="4 7" id="KW-0812">Transmembrane</keyword>
<feature type="transmembrane region" description="Helical" evidence="7">
    <location>
        <begin position="96"/>
        <end position="115"/>
    </location>
</feature>
<dbReference type="InterPro" id="IPR020846">
    <property type="entry name" value="MFS_dom"/>
</dbReference>
<feature type="transmembrane region" description="Helical" evidence="7">
    <location>
        <begin position="238"/>
        <end position="257"/>
    </location>
</feature>
<evidence type="ECO:0000256" key="3">
    <source>
        <dbReference type="ARBA" id="ARBA00022475"/>
    </source>
</evidence>
<dbReference type="Proteomes" id="UP000006380">
    <property type="component" value="Chromosome"/>
</dbReference>
<evidence type="ECO:0000256" key="5">
    <source>
        <dbReference type="ARBA" id="ARBA00022989"/>
    </source>
</evidence>
<accession>A7H0C7</accession>
<feature type="transmembrane region" description="Helical" evidence="7">
    <location>
        <begin position="127"/>
        <end position="145"/>
    </location>
</feature>
<feature type="transmembrane region" description="Helical" evidence="7">
    <location>
        <begin position="202"/>
        <end position="226"/>
    </location>
</feature>
<keyword evidence="10" id="KW-1185">Reference proteome</keyword>
<dbReference type="InterPro" id="IPR036259">
    <property type="entry name" value="MFS_trans_sf"/>
</dbReference>
<keyword evidence="6 7" id="KW-0472">Membrane</keyword>
<keyword evidence="9" id="KW-0762">Sugar transport</keyword>
<evidence type="ECO:0000256" key="1">
    <source>
        <dbReference type="ARBA" id="ARBA00004651"/>
    </source>
</evidence>
<feature type="domain" description="Major facilitator superfamily (MFS) profile" evidence="8">
    <location>
        <begin position="1"/>
        <end position="379"/>
    </location>
</feature>
<dbReference type="InterPro" id="IPR050171">
    <property type="entry name" value="MFS_Transporters"/>
</dbReference>
<feature type="transmembrane region" description="Helical" evidence="7">
    <location>
        <begin position="325"/>
        <end position="348"/>
    </location>
</feature>
<dbReference type="RefSeq" id="WP_009650934.1">
    <property type="nucleotide sequence ID" value="NC_009715.2"/>
</dbReference>
<feature type="transmembrane region" description="Helical" evidence="7">
    <location>
        <begin position="12"/>
        <end position="33"/>
    </location>
</feature>
<dbReference type="Gene3D" id="1.20.1250.20">
    <property type="entry name" value="MFS general substrate transporter like domains"/>
    <property type="match status" value="1"/>
</dbReference>
<dbReference type="GO" id="GO:0022857">
    <property type="term" value="F:transmembrane transporter activity"/>
    <property type="evidence" value="ECO:0007669"/>
    <property type="project" value="InterPro"/>
</dbReference>
<feature type="transmembrane region" description="Helical" evidence="7">
    <location>
        <begin position="39"/>
        <end position="59"/>
    </location>
</feature>
<feature type="transmembrane region" description="Helical" evidence="7">
    <location>
        <begin position="354"/>
        <end position="373"/>
    </location>
</feature>
<dbReference type="CDD" id="cd17472">
    <property type="entry name" value="MFS_YajR_like"/>
    <property type="match status" value="1"/>
</dbReference>
<evidence type="ECO:0000256" key="6">
    <source>
        <dbReference type="ARBA" id="ARBA00023136"/>
    </source>
</evidence>
<gene>
    <name evidence="9" type="ORF">CCV52592_0410</name>
</gene>
<keyword evidence="5 7" id="KW-1133">Transmembrane helix</keyword>
<dbReference type="InterPro" id="IPR011701">
    <property type="entry name" value="MFS"/>
</dbReference>
<dbReference type="PANTHER" id="PTHR23517:SF2">
    <property type="entry name" value="MULTIDRUG RESISTANCE PROTEIN MDTH"/>
    <property type="match status" value="1"/>
</dbReference>
<dbReference type="KEGG" id="ccv:CCV52592_0410"/>
<name>A7H0C7_CAMC5</name>
<reference evidence="9" key="1">
    <citation type="submission" date="2016-07" db="EMBL/GenBank/DDBJ databases">
        <title>Comparative genomics of the Campylobacter concisus group.</title>
        <authorList>
            <person name="Miller W.G."/>
            <person name="Yee E."/>
            <person name="Chapman M.H."/>
            <person name="Huynh S."/>
            <person name="Bono J.L."/>
            <person name="On S.L.W."/>
            <person name="StLeger J."/>
            <person name="Foster G."/>
            <person name="Parker C.T."/>
        </authorList>
    </citation>
    <scope>NUCLEOTIDE SEQUENCE</scope>
    <source>
        <strain evidence="9">525.92</strain>
    </source>
</reference>
<dbReference type="HOGENOM" id="CLU_001265_10_0_7"/>
<feature type="transmembrane region" description="Helical" evidence="7">
    <location>
        <begin position="71"/>
        <end position="90"/>
    </location>
</feature>
<comment type="subcellular location">
    <subcellularLocation>
        <location evidence="1">Cell membrane</location>
        <topology evidence="1">Multi-pass membrane protein</topology>
    </subcellularLocation>
</comment>
<proteinExistence type="predicted"/>
<dbReference type="SUPFAM" id="SSF103473">
    <property type="entry name" value="MFS general substrate transporter"/>
    <property type="match status" value="1"/>
</dbReference>
<keyword evidence="3" id="KW-1003">Cell membrane</keyword>
<dbReference type="EMBL" id="CP000767">
    <property type="protein sequence ID" value="EAT99925.1"/>
    <property type="molecule type" value="Genomic_DNA"/>
</dbReference>
<dbReference type="PROSITE" id="PS50850">
    <property type="entry name" value="MFS"/>
    <property type="match status" value="1"/>
</dbReference>
<dbReference type="Pfam" id="PF07690">
    <property type="entry name" value="MFS_1"/>
    <property type="match status" value="1"/>
</dbReference>
<evidence type="ECO:0000256" key="4">
    <source>
        <dbReference type="ARBA" id="ARBA00022692"/>
    </source>
</evidence>
<feature type="transmembrane region" description="Helical" evidence="7">
    <location>
        <begin position="289"/>
        <end position="305"/>
    </location>
</feature>
<dbReference type="PANTHER" id="PTHR23517">
    <property type="entry name" value="RESISTANCE PROTEIN MDTM, PUTATIVE-RELATED-RELATED"/>
    <property type="match status" value="1"/>
</dbReference>
<evidence type="ECO:0000313" key="9">
    <source>
        <dbReference type="EMBL" id="EAT99925.1"/>
    </source>
</evidence>
<evidence type="ECO:0000256" key="7">
    <source>
        <dbReference type="SAM" id="Phobius"/>
    </source>
</evidence>
<evidence type="ECO:0000313" key="10">
    <source>
        <dbReference type="Proteomes" id="UP000006380"/>
    </source>
</evidence>
<evidence type="ECO:0000259" key="8">
    <source>
        <dbReference type="PROSITE" id="PS50850"/>
    </source>
</evidence>
<sequence>MLKSVLPLSFIVGSRFFGIFIVLPVLSLYALNLKGANEFLIGLLIGAYAIMQMIFQVPFGTLSDKIGRKKTLTVGLCIFIVGSFVCAGAQDIYTMIAGRLLQGVGAIGAVATAMISDYTKEEIRSRAMAIMGAFIGLSFALSMVLSPILSERFGLDSLFYISAALSVFCILLLYIVVPSEPIFVHHDEKVPLKKLIFQKDLMLMNITSMMQKMLTSVAFLAIPIVLVKELGYEQAHLWRVYAVSTSFGFVAMGLGGFLGDGKGLSKGILIVGVALFILSYGVFAVSGTAGIFIVGVVIFFIGFNLHEPIMQSCATKFAKSNQKGAALGVFNSFGYFGSFMGGVIGGHILHEHDFKVLAVICIVLCAVWFVLLFRLKDPRAFKNIYFDASNAPDLRLLDGVRGIVECYKSGKNQVVKFDNTIIDEAHIRDILKA</sequence>